<name>A0ABW3FXF9_9PSEU</name>
<evidence type="ECO:0000256" key="1">
    <source>
        <dbReference type="SAM" id="MobiDB-lite"/>
    </source>
</evidence>
<dbReference type="NCBIfam" id="NF047839">
    <property type="entry name" value="PspM_Rv2743c"/>
    <property type="match status" value="1"/>
</dbReference>
<evidence type="ECO:0000256" key="2">
    <source>
        <dbReference type="SAM" id="Phobius"/>
    </source>
</evidence>
<organism evidence="3 4">
    <name type="scientific">Saccharopolyspora rosea</name>
    <dbReference type="NCBI Taxonomy" id="524884"/>
    <lineage>
        <taxon>Bacteria</taxon>
        <taxon>Bacillati</taxon>
        <taxon>Actinomycetota</taxon>
        <taxon>Actinomycetes</taxon>
        <taxon>Pseudonocardiales</taxon>
        <taxon>Pseudonocardiaceae</taxon>
        <taxon>Saccharopolyspora</taxon>
    </lineage>
</organism>
<keyword evidence="2" id="KW-1133">Transmembrane helix</keyword>
<protein>
    <submittedName>
        <fullName evidence="3">Uncharacterized protein</fullName>
    </submittedName>
</protein>
<gene>
    <name evidence="3" type="ORF">ACFQ16_16000</name>
</gene>
<dbReference type="Pfam" id="PF25587">
    <property type="entry name" value="Rv2743c"/>
    <property type="match status" value="1"/>
</dbReference>
<dbReference type="EMBL" id="JBHTIW010000011">
    <property type="protein sequence ID" value="MFD0921251.1"/>
    <property type="molecule type" value="Genomic_DNA"/>
</dbReference>
<proteinExistence type="predicted"/>
<sequence>MRSRRNELAQWGEAALEQLRGPVLTEVRRTLARWRDPRARLLRQRRRAKRAATGSAVTAGVFGAGAYTSATAPGLWEMWGSWAHGVQEFATFGLGGIAVAAGVGAVGAGTRYWKLRKAPLPEAPPQPVELPPQDSRAREPMRRLRDAEQSLHRALVQLTSAGAGEAAADARRTADSAAVELRRGADRLVAVEEAAPHAPAAERAELHADADRLRAELDEGVEGYGRLVAAAGRAVAASGSTEQAHLLQDATDRLAGLAAGLRELFGGEPRP</sequence>
<feature type="transmembrane region" description="Helical" evidence="2">
    <location>
        <begin position="51"/>
        <end position="69"/>
    </location>
</feature>
<dbReference type="RefSeq" id="WP_263248884.1">
    <property type="nucleotide sequence ID" value="NZ_BAABLT010000004.1"/>
</dbReference>
<feature type="compositionally biased region" description="Pro residues" evidence="1">
    <location>
        <begin position="121"/>
        <end position="130"/>
    </location>
</feature>
<dbReference type="Proteomes" id="UP001597018">
    <property type="component" value="Unassembled WGS sequence"/>
</dbReference>
<evidence type="ECO:0000313" key="3">
    <source>
        <dbReference type="EMBL" id="MFD0921251.1"/>
    </source>
</evidence>
<keyword evidence="4" id="KW-1185">Reference proteome</keyword>
<comment type="caution">
    <text evidence="3">The sequence shown here is derived from an EMBL/GenBank/DDBJ whole genome shotgun (WGS) entry which is preliminary data.</text>
</comment>
<evidence type="ECO:0000313" key="4">
    <source>
        <dbReference type="Proteomes" id="UP001597018"/>
    </source>
</evidence>
<feature type="transmembrane region" description="Helical" evidence="2">
    <location>
        <begin position="89"/>
        <end position="108"/>
    </location>
</feature>
<keyword evidence="2" id="KW-0812">Transmembrane</keyword>
<reference evidence="4" key="1">
    <citation type="journal article" date="2019" name="Int. J. Syst. Evol. Microbiol.">
        <title>The Global Catalogue of Microorganisms (GCM) 10K type strain sequencing project: providing services to taxonomists for standard genome sequencing and annotation.</title>
        <authorList>
            <consortium name="The Broad Institute Genomics Platform"/>
            <consortium name="The Broad Institute Genome Sequencing Center for Infectious Disease"/>
            <person name="Wu L."/>
            <person name="Ma J."/>
        </authorList>
    </citation>
    <scope>NUCLEOTIDE SEQUENCE [LARGE SCALE GENOMIC DNA]</scope>
    <source>
        <strain evidence="4">CCUG 56401</strain>
    </source>
</reference>
<accession>A0ABW3FXF9</accession>
<feature type="region of interest" description="Disordered" evidence="1">
    <location>
        <begin position="118"/>
        <end position="138"/>
    </location>
</feature>
<keyword evidence="2" id="KW-0472">Membrane</keyword>
<dbReference type="InterPro" id="IPR057952">
    <property type="entry name" value="Rv2743c-like"/>
</dbReference>